<accession>A0A0A9EBI4</accession>
<sequence length="52" mass="5281">MAGSRPPVAPASGRRPPRAASPSARPPPSSSSCLNSGRSTRHSTLTTRASLP</sequence>
<organism evidence="2">
    <name type="scientific">Arundo donax</name>
    <name type="common">Giant reed</name>
    <name type="synonym">Donax arundinaceus</name>
    <dbReference type="NCBI Taxonomy" id="35708"/>
    <lineage>
        <taxon>Eukaryota</taxon>
        <taxon>Viridiplantae</taxon>
        <taxon>Streptophyta</taxon>
        <taxon>Embryophyta</taxon>
        <taxon>Tracheophyta</taxon>
        <taxon>Spermatophyta</taxon>
        <taxon>Magnoliopsida</taxon>
        <taxon>Liliopsida</taxon>
        <taxon>Poales</taxon>
        <taxon>Poaceae</taxon>
        <taxon>PACMAD clade</taxon>
        <taxon>Arundinoideae</taxon>
        <taxon>Arundineae</taxon>
        <taxon>Arundo</taxon>
    </lineage>
</organism>
<evidence type="ECO:0000256" key="1">
    <source>
        <dbReference type="SAM" id="MobiDB-lite"/>
    </source>
</evidence>
<protein>
    <submittedName>
        <fullName evidence="2">Uncharacterized protein</fullName>
    </submittedName>
</protein>
<proteinExistence type="predicted"/>
<feature type="compositionally biased region" description="Polar residues" evidence="1">
    <location>
        <begin position="33"/>
        <end position="52"/>
    </location>
</feature>
<feature type="region of interest" description="Disordered" evidence="1">
    <location>
        <begin position="1"/>
        <end position="52"/>
    </location>
</feature>
<reference evidence="2" key="1">
    <citation type="submission" date="2014-09" db="EMBL/GenBank/DDBJ databases">
        <authorList>
            <person name="Magalhaes I.L.F."/>
            <person name="Oliveira U."/>
            <person name="Santos F.R."/>
            <person name="Vidigal T.H.D.A."/>
            <person name="Brescovit A.D."/>
            <person name="Santos A.J."/>
        </authorList>
    </citation>
    <scope>NUCLEOTIDE SEQUENCE</scope>
    <source>
        <tissue evidence="2">Shoot tissue taken approximately 20 cm above the soil surface</tissue>
    </source>
</reference>
<dbReference type="EMBL" id="GBRH01202615">
    <property type="protein sequence ID" value="JAD95280.1"/>
    <property type="molecule type" value="Transcribed_RNA"/>
</dbReference>
<dbReference type="AlphaFoldDB" id="A0A0A9EBI4"/>
<reference evidence="2" key="2">
    <citation type="journal article" date="2015" name="Data Brief">
        <title>Shoot transcriptome of the giant reed, Arundo donax.</title>
        <authorList>
            <person name="Barrero R.A."/>
            <person name="Guerrero F.D."/>
            <person name="Moolhuijzen P."/>
            <person name="Goolsby J.A."/>
            <person name="Tidwell J."/>
            <person name="Bellgard S.E."/>
            <person name="Bellgard M.I."/>
        </authorList>
    </citation>
    <scope>NUCLEOTIDE SEQUENCE</scope>
    <source>
        <tissue evidence="2">Shoot tissue taken approximately 20 cm above the soil surface</tissue>
    </source>
</reference>
<name>A0A0A9EBI4_ARUDO</name>
<feature type="compositionally biased region" description="Low complexity" evidence="1">
    <location>
        <begin position="1"/>
        <end position="23"/>
    </location>
</feature>
<evidence type="ECO:0000313" key="2">
    <source>
        <dbReference type="EMBL" id="JAD95280.1"/>
    </source>
</evidence>